<dbReference type="AlphaFoldDB" id="A0AAD4KX88"/>
<name>A0AAD4KX88_9EURO</name>
<sequence length="165" mass="19314">MSESVTSKLPKKTDYQYDNYNALIRKIHEERLKRLELAEESSVTWTTIRYSKKSDREKLEGLSDVLKNFKRTLTTYNMQVQNVKYQVNASVDGNEVLLKRRMLQNIDDYGKSFDKLFRVYSGMELEKAIDAFIGGDRYAISFLTTAEVRRVLDSIKEEKPKLLQP</sequence>
<protein>
    <submittedName>
        <fullName evidence="1">Uncharacterized protein</fullName>
    </submittedName>
</protein>
<dbReference type="EMBL" id="JAJTJA010000003">
    <property type="protein sequence ID" value="KAH8702174.1"/>
    <property type="molecule type" value="Genomic_DNA"/>
</dbReference>
<keyword evidence="2" id="KW-1185">Reference proteome</keyword>
<accession>A0AAD4KX88</accession>
<evidence type="ECO:0000313" key="2">
    <source>
        <dbReference type="Proteomes" id="UP001201262"/>
    </source>
</evidence>
<organism evidence="1 2">
    <name type="scientific">Talaromyces proteolyticus</name>
    <dbReference type="NCBI Taxonomy" id="1131652"/>
    <lineage>
        <taxon>Eukaryota</taxon>
        <taxon>Fungi</taxon>
        <taxon>Dikarya</taxon>
        <taxon>Ascomycota</taxon>
        <taxon>Pezizomycotina</taxon>
        <taxon>Eurotiomycetes</taxon>
        <taxon>Eurotiomycetidae</taxon>
        <taxon>Eurotiales</taxon>
        <taxon>Trichocomaceae</taxon>
        <taxon>Talaromyces</taxon>
        <taxon>Talaromyces sect. Bacilispori</taxon>
    </lineage>
</organism>
<proteinExistence type="predicted"/>
<gene>
    <name evidence="1" type="ORF">BGW36DRAFT_424460</name>
</gene>
<reference evidence="1" key="1">
    <citation type="submission" date="2021-12" db="EMBL/GenBank/DDBJ databases">
        <title>Convergent genome expansion in fungi linked to evolution of root-endophyte symbiosis.</title>
        <authorList>
            <consortium name="DOE Joint Genome Institute"/>
            <person name="Ke Y.-H."/>
            <person name="Bonito G."/>
            <person name="Liao H.-L."/>
            <person name="Looney B."/>
            <person name="Rojas-Flechas A."/>
            <person name="Nash J."/>
            <person name="Hameed K."/>
            <person name="Schadt C."/>
            <person name="Martin F."/>
            <person name="Crous P.W."/>
            <person name="Miettinen O."/>
            <person name="Magnuson J.K."/>
            <person name="Labbe J."/>
            <person name="Jacobson D."/>
            <person name="Doktycz M.J."/>
            <person name="Veneault-Fourrey C."/>
            <person name="Kuo A."/>
            <person name="Mondo S."/>
            <person name="Calhoun S."/>
            <person name="Riley R."/>
            <person name="Ohm R."/>
            <person name="LaButti K."/>
            <person name="Andreopoulos B."/>
            <person name="Pangilinan J."/>
            <person name="Nolan M."/>
            <person name="Tritt A."/>
            <person name="Clum A."/>
            <person name="Lipzen A."/>
            <person name="Daum C."/>
            <person name="Barry K."/>
            <person name="Grigoriev I.V."/>
            <person name="Vilgalys R."/>
        </authorList>
    </citation>
    <scope>NUCLEOTIDE SEQUENCE</scope>
    <source>
        <strain evidence="1">PMI_201</strain>
    </source>
</reference>
<comment type="caution">
    <text evidence="1">The sequence shown here is derived from an EMBL/GenBank/DDBJ whole genome shotgun (WGS) entry which is preliminary data.</text>
</comment>
<evidence type="ECO:0000313" key="1">
    <source>
        <dbReference type="EMBL" id="KAH8702174.1"/>
    </source>
</evidence>
<dbReference type="Proteomes" id="UP001201262">
    <property type="component" value="Unassembled WGS sequence"/>
</dbReference>
<dbReference type="RefSeq" id="XP_046075550.1">
    <property type="nucleotide sequence ID" value="XM_046219969.1"/>
</dbReference>
<dbReference type="GeneID" id="70250256"/>